<feature type="region of interest" description="Disordered" evidence="1">
    <location>
        <begin position="202"/>
        <end position="237"/>
    </location>
</feature>
<dbReference type="EMBL" id="JAGKQM010000013">
    <property type="protein sequence ID" value="KAH0893775.1"/>
    <property type="molecule type" value="Genomic_DNA"/>
</dbReference>
<gene>
    <name evidence="2" type="ORF">HID58_056204</name>
</gene>
<feature type="compositionally biased region" description="Basic and acidic residues" evidence="1">
    <location>
        <begin position="202"/>
        <end position="217"/>
    </location>
</feature>
<comment type="caution">
    <text evidence="2">The sequence shown here is derived from an EMBL/GenBank/DDBJ whole genome shotgun (WGS) entry which is preliminary data.</text>
</comment>
<evidence type="ECO:0000313" key="3">
    <source>
        <dbReference type="Proteomes" id="UP000824890"/>
    </source>
</evidence>
<evidence type="ECO:0008006" key="4">
    <source>
        <dbReference type="Google" id="ProtNLM"/>
    </source>
</evidence>
<evidence type="ECO:0000256" key="1">
    <source>
        <dbReference type="SAM" id="MobiDB-lite"/>
    </source>
</evidence>
<dbReference type="Proteomes" id="UP000824890">
    <property type="component" value="Unassembled WGS sequence"/>
</dbReference>
<sequence>MLVCRCFRREERTAGERIGDMDEQCLVLSGDWVCGDGGKWDFVIEKRRMGRMVAVYEGIGFQELKRNVLREFKMDEAQFSVTLSYWPPTSLELATGIRTPPVLVTSDGGVKYFCQHLKVKGAMNLFARFEALKKVVDTDIVDDSGMGFVSPDAAKFLSPDTAKFPNGSSKKGFWPSAGSKTKVINLADDVDFVREVEKVEEKLMGESHEGESNKDVGDSSYSADTEAKGTLEEDVEEIEVRPRGYDREFWEPLLCGDYGGSNAVNVVFNEDEIVERLRKKTGPRSYFCDTGSAFNHYVEVGGQGGGEREAHMMKPGDWVISPEEDPRDVDIPEEVSSMVVYPPITKSQAGRRRKTRIPSTGEIPVPKKKLVQNRCGRCGGYGHNRTNCANPI</sequence>
<accession>A0ABQ8AMK7</accession>
<proteinExistence type="predicted"/>
<reference evidence="2 3" key="1">
    <citation type="submission" date="2021-05" db="EMBL/GenBank/DDBJ databases">
        <title>Genome Assembly of Synthetic Allotetraploid Brassica napus Reveals Homoeologous Exchanges between Subgenomes.</title>
        <authorList>
            <person name="Davis J.T."/>
        </authorList>
    </citation>
    <scope>NUCLEOTIDE SEQUENCE [LARGE SCALE GENOMIC DNA]</scope>
    <source>
        <strain evidence="3">cv. Da-Ae</strain>
        <tissue evidence="2">Seedling</tissue>
    </source>
</reference>
<organism evidence="2 3">
    <name type="scientific">Brassica napus</name>
    <name type="common">Rape</name>
    <dbReference type="NCBI Taxonomy" id="3708"/>
    <lineage>
        <taxon>Eukaryota</taxon>
        <taxon>Viridiplantae</taxon>
        <taxon>Streptophyta</taxon>
        <taxon>Embryophyta</taxon>
        <taxon>Tracheophyta</taxon>
        <taxon>Spermatophyta</taxon>
        <taxon>Magnoliopsida</taxon>
        <taxon>eudicotyledons</taxon>
        <taxon>Gunneridae</taxon>
        <taxon>Pentapetalae</taxon>
        <taxon>rosids</taxon>
        <taxon>malvids</taxon>
        <taxon>Brassicales</taxon>
        <taxon>Brassicaceae</taxon>
        <taxon>Brassiceae</taxon>
        <taxon>Brassica</taxon>
    </lineage>
</organism>
<protein>
    <recommendedName>
        <fullName evidence="4">CCHC-type domain-containing protein</fullName>
    </recommendedName>
</protein>
<keyword evidence="3" id="KW-1185">Reference proteome</keyword>
<name>A0ABQ8AMK7_BRANA</name>
<evidence type="ECO:0000313" key="2">
    <source>
        <dbReference type="EMBL" id="KAH0893775.1"/>
    </source>
</evidence>